<feature type="domain" description="Acyl-CoA dehydrogenase C-terminal" evidence="2">
    <location>
        <begin position="275"/>
        <end position="371"/>
    </location>
</feature>
<dbReference type="PIRSF" id="PIRSF016578">
    <property type="entry name" value="HsaA"/>
    <property type="match status" value="1"/>
</dbReference>
<organism evidence="3 4">
    <name type="scientific">Filimonas zeae</name>
    <dbReference type="NCBI Taxonomy" id="1737353"/>
    <lineage>
        <taxon>Bacteria</taxon>
        <taxon>Pseudomonadati</taxon>
        <taxon>Bacteroidota</taxon>
        <taxon>Chitinophagia</taxon>
        <taxon>Chitinophagales</taxon>
        <taxon>Chitinophagaceae</taxon>
        <taxon>Filimonas</taxon>
    </lineage>
</organism>
<dbReference type="AlphaFoldDB" id="A0A917J3C2"/>
<keyword evidence="4" id="KW-1185">Reference proteome</keyword>
<dbReference type="Gene3D" id="2.40.110.10">
    <property type="entry name" value="Butyryl-CoA Dehydrogenase, subunit A, domain 2"/>
    <property type="match status" value="1"/>
</dbReference>
<dbReference type="InterPro" id="IPR013107">
    <property type="entry name" value="Acyl-CoA_DH_C"/>
</dbReference>
<dbReference type="InterPro" id="IPR009100">
    <property type="entry name" value="AcylCoA_DH/oxidase_NM_dom_sf"/>
</dbReference>
<dbReference type="GO" id="GO:0016627">
    <property type="term" value="F:oxidoreductase activity, acting on the CH-CH group of donors"/>
    <property type="evidence" value="ECO:0007669"/>
    <property type="project" value="InterPro"/>
</dbReference>
<dbReference type="EMBL" id="BMIB01000006">
    <property type="protein sequence ID" value="GGH81423.1"/>
    <property type="molecule type" value="Genomic_DNA"/>
</dbReference>
<evidence type="ECO:0000313" key="3">
    <source>
        <dbReference type="EMBL" id="GGH81423.1"/>
    </source>
</evidence>
<dbReference type="Proteomes" id="UP000627292">
    <property type="component" value="Unassembled WGS sequence"/>
</dbReference>
<protein>
    <recommendedName>
        <fullName evidence="2">Acyl-CoA dehydrogenase C-terminal domain-containing protein</fullName>
    </recommendedName>
</protein>
<keyword evidence="1" id="KW-0560">Oxidoreductase</keyword>
<dbReference type="Pfam" id="PF08028">
    <property type="entry name" value="Acyl-CoA_dh_2"/>
    <property type="match status" value="1"/>
</dbReference>
<sequence>MKLSKPTQFTFARMDTLPEHPSAILLPELAELIRREATQAEQEGALTNKQIALAIQQQWFTMLVPQAYGGLEKALPDVVRLEEAIAWADGSTGWVVTLCAGAGWFGGFMQEGFATAIFKDKNSCLAGSGAASGTAEITDGGYRISGKWWHASGAPHNTVFTANCRLHKNGVAVMDEEGQPVIRAFAFLRQEVCITPTWHSLGLVATASHAFEVTDLIVSAERMFVIDKDVTVTPGALYQYPFLQLAEVTLAANLCGMALHFLEEAEQLTHPKEKEIPAVVLQVLDKETAALDEARKLFYSVLDASWQQQLQADTVQNELLLQVSEAARALALQSRMAVDLVYPWCGLAAADKRSVINQVWRDIHTASQHNLLLYPRTTSA</sequence>
<reference evidence="3" key="2">
    <citation type="submission" date="2020-09" db="EMBL/GenBank/DDBJ databases">
        <authorList>
            <person name="Sun Q."/>
            <person name="Zhou Y."/>
        </authorList>
    </citation>
    <scope>NUCLEOTIDE SEQUENCE</scope>
    <source>
        <strain evidence="3">CGMCC 1.15290</strain>
    </source>
</reference>
<comment type="caution">
    <text evidence="3">The sequence shown here is derived from an EMBL/GenBank/DDBJ whole genome shotgun (WGS) entry which is preliminary data.</text>
</comment>
<dbReference type="GO" id="GO:0050660">
    <property type="term" value="F:flavin adenine dinucleotide binding"/>
    <property type="evidence" value="ECO:0007669"/>
    <property type="project" value="InterPro"/>
</dbReference>
<dbReference type="Gene3D" id="1.10.540.10">
    <property type="entry name" value="Acyl-CoA dehydrogenase/oxidase, N-terminal domain"/>
    <property type="match status" value="1"/>
</dbReference>
<dbReference type="InterPro" id="IPR046373">
    <property type="entry name" value="Acyl-CoA_Oxase/DH_mid-dom_sf"/>
</dbReference>
<dbReference type="InterPro" id="IPR037069">
    <property type="entry name" value="AcylCoA_DH/ox_N_sf"/>
</dbReference>
<evidence type="ECO:0000256" key="1">
    <source>
        <dbReference type="ARBA" id="ARBA00023002"/>
    </source>
</evidence>
<gene>
    <name evidence="3" type="ORF">GCM10011379_53790</name>
</gene>
<reference evidence="3" key="1">
    <citation type="journal article" date="2014" name="Int. J. Syst. Evol. Microbiol.">
        <title>Complete genome sequence of Corynebacterium casei LMG S-19264T (=DSM 44701T), isolated from a smear-ripened cheese.</title>
        <authorList>
            <consortium name="US DOE Joint Genome Institute (JGI-PGF)"/>
            <person name="Walter F."/>
            <person name="Albersmeier A."/>
            <person name="Kalinowski J."/>
            <person name="Ruckert C."/>
        </authorList>
    </citation>
    <scope>NUCLEOTIDE SEQUENCE</scope>
    <source>
        <strain evidence="3">CGMCC 1.15290</strain>
    </source>
</reference>
<dbReference type="Gene3D" id="1.20.140.10">
    <property type="entry name" value="Butyryl-CoA Dehydrogenase, subunit A, domain 3"/>
    <property type="match status" value="1"/>
</dbReference>
<dbReference type="SUPFAM" id="SSF56645">
    <property type="entry name" value="Acyl-CoA dehydrogenase NM domain-like"/>
    <property type="match status" value="1"/>
</dbReference>
<evidence type="ECO:0000259" key="2">
    <source>
        <dbReference type="Pfam" id="PF08028"/>
    </source>
</evidence>
<evidence type="ECO:0000313" key="4">
    <source>
        <dbReference type="Proteomes" id="UP000627292"/>
    </source>
</evidence>
<accession>A0A917J3C2</accession>
<name>A0A917J3C2_9BACT</name>
<proteinExistence type="predicted"/>